<evidence type="ECO:0000313" key="5">
    <source>
        <dbReference type="Proteomes" id="UP000577697"/>
    </source>
</evidence>
<evidence type="ECO:0000313" key="2">
    <source>
        <dbReference type="EMBL" id="AMS43340.1"/>
    </source>
</evidence>
<name>A0AAC8YRN4_AMIAI</name>
<organism evidence="2 4">
    <name type="scientific">Aminobacter aminovorans</name>
    <name type="common">Chelatobacter heintzii</name>
    <dbReference type="NCBI Taxonomy" id="83263"/>
    <lineage>
        <taxon>Bacteria</taxon>
        <taxon>Pseudomonadati</taxon>
        <taxon>Pseudomonadota</taxon>
        <taxon>Alphaproteobacteria</taxon>
        <taxon>Hyphomicrobiales</taxon>
        <taxon>Phyllobacteriaceae</taxon>
        <taxon>Aminobacter</taxon>
    </lineage>
</organism>
<feature type="transmembrane region" description="Helical" evidence="1">
    <location>
        <begin position="37"/>
        <end position="57"/>
    </location>
</feature>
<keyword evidence="5" id="KW-1185">Reference proteome</keyword>
<dbReference type="AlphaFoldDB" id="A0AAC8YRN4"/>
<keyword evidence="1" id="KW-1133">Transmembrane helix</keyword>
<evidence type="ECO:0000313" key="4">
    <source>
        <dbReference type="Proteomes" id="UP000075755"/>
    </source>
</evidence>
<evidence type="ECO:0000313" key="3">
    <source>
        <dbReference type="EMBL" id="MBB3706103.1"/>
    </source>
</evidence>
<gene>
    <name evidence="2" type="ORF">AA2016_4428</name>
    <name evidence="3" type="ORF">FHS67_002423</name>
</gene>
<protein>
    <submittedName>
        <fullName evidence="2">Uncharacterized protein</fullName>
    </submittedName>
</protein>
<reference evidence="3 5" key="2">
    <citation type="submission" date="2020-08" db="EMBL/GenBank/DDBJ databases">
        <title>Genomic Encyclopedia of Type Strains, Phase IV (KMG-IV): sequencing the most valuable type-strain genomes for metagenomic binning, comparative biology and taxonomic classification.</title>
        <authorList>
            <person name="Goeker M."/>
        </authorList>
    </citation>
    <scope>NUCLEOTIDE SEQUENCE [LARGE SCALE GENOMIC DNA]</scope>
    <source>
        <strain evidence="3 5">DSM 10368</strain>
    </source>
</reference>
<evidence type="ECO:0000256" key="1">
    <source>
        <dbReference type="SAM" id="Phobius"/>
    </source>
</evidence>
<dbReference type="Proteomes" id="UP000075755">
    <property type="component" value="Chromosome"/>
</dbReference>
<sequence length="58" mass="5817">MALSVSAIFILLAVALLPVLANFRTSLPGGDVAAFVVYPITILALAAFGIAGAIAALF</sequence>
<reference evidence="2 4" key="1">
    <citation type="submission" date="2016-03" db="EMBL/GenBank/DDBJ databases">
        <title>Complete genome of Aminobacter aminovorans KCTC 2477.</title>
        <authorList>
            <person name="Kim K.M."/>
        </authorList>
    </citation>
    <scope>NUCLEOTIDE SEQUENCE [LARGE SCALE GENOMIC DNA]</scope>
    <source>
        <strain evidence="2 4">KCTC 2477</strain>
    </source>
</reference>
<dbReference type="KEGG" id="aak:AA2016_4428"/>
<proteinExistence type="predicted"/>
<dbReference type="EMBL" id="JACICB010000008">
    <property type="protein sequence ID" value="MBB3706103.1"/>
    <property type="molecule type" value="Genomic_DNA"/>
</dbReference>
<dbReference type="EMBL" id="CP015005">
    <property type="protein sequence ID" value="AMS43340.1"/>
    <property type="molecule type" value="Genomic_DNA"/>
</dbReference>
<dbReference type="RefSeq" id="WP_157097132.1">
    <property type="nucleotide sequence ID" value="NZ_CP015005.1"/>
</dbReference>
<keyword evidence="1" id="KW-0472">Membrane</keyword>
<keyword evidence="1" id="KW-0812">Transmembrane</keyword>
<dbReference type="Proteomes" id="UP000577697">
    <property type="component" value="Unassembled WGS sequence"/>
</dbReference>
<accession>A0AAC8YRN4</accession>